<protein>
    <submittedName>
        <fullName evidence="1">Uncharacterized protein</fullName>
    </submittedName>
</protein>
<dbReference type="Proteomes" id="UP000192439">
    <property type="component" value="Chromosome"/>
</dbReference>
<reference evidence="1 2" key="1">
    <citation type="journal article" date="2018" name="Harmful Algae">
        <title>The highly heterogeneous methylated genomes and diverse restriction-modification systems of bloom-forming Microcystis.</title>
        <authorList>
            <person name="Zhao L."/>
            <person name="Song Y."/>
            <person name="Li L."/>
            <person name="Gan N."/>
            <person name="Brand J.J."/>
            <person name="Song L."/>
        </authorList>
    </citation>
    <scope>NUCLEOTIDE SEQUENCE [LARGE SCALE GENOMIC DNA]</scope>
    <source>
        <strain evidence="1 2">PCC 7806SL</strain>
    </source>
</reference>
<accession>A0AB33BYY4</accession>
<dbReference type="EMBL" id="CP020771">
    <property type="protein sequence ID" value="ARI80783.1"/>
    <property type="molecule type" value="Genomic_DNA"/>
</dbReference>
<keyword evidence="2" id="KW-1185">Reference proteome</keyword>
<dbReference type="AlphaFoldDB" id="A0AB33BYY4"/>
<gene>
    <name evidence="1" type="ORF">BH695_1502</name>
</gene>
<organism evidence="1 2">
    <name type="scientific">Microcystis aeruginosa PCC 7806SL</name>
    <dbReference type="NCBI Taxonomy" id="1903187"/>
    <lineage>
        <taxon>Bacteria</taxon>
        <taxon>Bacillati</taxon>
        <taxon>Cyanobacteriota</taxon>
        <taxon>Cyanophyceae</taxon>
        <taxon>Oscillatoriophycideae</taxon>
        <taxon>Chroococcales</taxon>
        <taxon>Microcystaceae</taxon>
        <taxon>Microcystis</taxon>
    </lineage>
</organism>
<proteinExistence type="predicted"/>
<name>A0AB33BYY4_MICA7</name>
<evidence type="ECO:0000313" key="1">
    <source>
        <dbReference type="EMBL" id="ARI80783.1"/>
    </source>
</evidence>
<evidence type="ECO:0000313" key="2">
    <source>
        <dbReference type="Proteomes" id="UP000192439"/>
    </source>
</evidence>
<sequence length="57" mass="6621">MTVYECQTWERGELHNSGFKSIAFTKLKKLSHKKMSPLGAFFGQENRYSTLIVLVLR</sequence>